<dbReference type="AlphaFoldDB" id="A0A841QG45"/>
<accession>A0A841QG45</accession>
<dbReference type="EMBL" id="JACHIE010000008">
    <property type="protein sequence ID" value="MBB6457426.1"/>
    <property type="molecule type" value="Genomic_DNA"/>
</dbReference>
<name>A0A841QG45_9PROT</name>
<feature type="region of interest" description="Disordered" evidence="1">
    <location>
        <begin position="19"/>
        <end position="38"/>
    </location>
</feature>
<protein>
    <submittedName>
        <fullName evidence="3">Uncharacterized protein</fullName>
    </submittedName>
</protein>
<proteinExistence type="predicted"/>
<keyword evidence="2" id="KW-1133">Transmembrane helix</keyword>
<organism evidence="3 4">
    <name type="scientific">Acetobacter lovaniensis</name>
    <dbReference type="NCBI Taxonomy" id="104100"/>
    <lineage>
        <taxon>Bacteria</taxon>
        <taxon>Pseudomonadati</taxon>
        <taxon>Pseudomonadota</taxon>
        <taxon>Alphaproteobacteria</taxon>
        <taxon>Acetobacterales</taxon>
        <taxon>Acetobacteraceae</taxon>
        <taxon>Acetobacter</taxon>
    </lineage>
</organism>
<gene>
    <name evidence="3" type="ORF">HNR55_002022</name>
</gene>
<evidence type="ECO:0000256" key="1">
    <source>
        <dbReference type="SAM" id="MobiDB-lite"/>
    </source>
</evidence>
<reference evidence="3 4" key="1">
    <citation type="submission" date="2020-08" db="EMBL/GenBank/DDBJ databases">
        <title>Genomic Encyclopedia of Type Strains, Phase IV (KMG-IV): sequencing the most valuable type-strain genomes for metagenomic binning, comparative biology and taxonomic classification.</title>
        <authorList>
            <person name="Goeker M."/>
        </authorList>
    </citation>
    <scope>NUCLEOTIDE SEQUENCE [LARGE SCALE GENOMIC DNA]</scope>
    <source>
        <strain evidence="3 4">DSM 4491</strain>
    </source>
</reference>
<dbReference type="Proteomes" id="UP000578000">
    <property type="component" value="Unassembled WGS sequence"/>
</dbReference>
<dbReference type="RefSeq" id="WP_166114800.1">
    <property type="nucleotide sequence ID" value="NZ_BAABDB010000036.1"/>
</dbReference>
<evidence type="ECO:0000313" key="3">
    <source>
        <dbReference type="EMBL" id="MBB6457426.1"/>
    </source>
</evidence>
<feature type="transmembrane region" description="Helical" evidence="2">
    <location>
        <begin position="79"/>
        <end position="98"/>
    </location>
</feature>
<comment type="caution">
    <text evidence="3">The sequence shown here is derived from an EMBL/GenBank/DDBJ whole genome shotgun (WGS) entry which is preliminary data.</text>
</comment>
<keyword evidence="2" id="KW-0472">Membrane</keyword>
<keyword evidence="4" id="KW-1185">Reference proteome</keyword>
<keyword evidence="2" id="KW-0812">Transmembrane</keyword>
<evidence type="ECO:0000256" key="2">
    <source>
        <dbReference type="SAM" id="Phobius"/>
    </source>
</evidence>
<evidence type="ECO:0000313" key="4">
    <source>
        <dbReference type="Proteomes" id="UP000578000"/>
    </source>
</evidence>
<dbReference type="Gene3D" id="1.20.5.110">
    <property type="match status" value="1"/>
</dbReference>
<sequence length="104" mass="11738">MTINNNTVSLNAERVRRGLQSFSSEEGRYAKGGGGGNDGMDVIKYRLESLEKRFDRLDVRLDKVDVRLDKIDERHDRDFRVIFGALIAVALGLAGLMAKGFHWL</sequence>